<gene>
    <name evidence="1" type="ORF">S06H3_61710</name>
</gene>
<proteinExistence type="predicted"/>
<sequence>MIFRLDVVTWAGGSNSETDPLKSVSLFYLG</sequence>
<feature type="non-terminal residue" evidence="1">
    <location>
        <position position="30"/>
    </location>
</feature>
<dbReference type="AlphaFoldDB" id="X1QV95"/>
<evidence type="ECO:0000313" key="1">
    <source>
        <dbReference type="EMBL" id="GAI54825.1"/>
    </source>
</evidence>
<reference evidence="1" key="1">
    <citation type="journal article" date="2014" name="Front. Microbiol.">
        <title>High frequency of phylogenetically diverse reductive dehalogenase-homologous genes in deep subseafloor sedimentary metagenomes.</title>
        <authorList>
            <person name="Kawai M."/>
            <person name="Futagami T."/>
            <person name="Toyoda A."/>
            <person name="Takaki Y."/>
            <person name="Nishi S."/>
            <person name="Hori S."/>
            <person name="Arai W."/>
            <person name="Tsubouchi T."/>
            <person name="Morono Y."/>
            <person name="Uchiyama I."/>
            <person name="Ito T."/>
            <person name="Fujiyama A."/>
            <person name="Inagaki F."/>
            <person name="Takami H."/>
        </authorList>
    </citation>
    <scope>NUCLEOTIDE SEQUENCE</scope>
    <source>
        <strain evidence="1">Expedition CK06-06</strain>
    </source>
</reference>
<comment type="caution">
    <text evidence="1">The sequence shown here is derived from an EMBL/GenBank/DDBJ whole genome shotgun (WGS) entry which is preliminary data.</text>
</comment>
<dbReference type="EMBL" id="BARV01040523">
    <property type="protein sequence ID" value="GAI54825.1"/>
    <property type="molecule type" value="Genomic_DNA"/>
</dbReference>
<accession>X1QV95</accession>
<organism evidence="1">
    <name type="scientific">marine sediment metagenome</name>
    <dbReference type="NCBI Taxonomy" id="412755"/>
    <lineage>
        <taxon>unclassified sequences</taxon>
        <taxon>metagenomes</taxon>
        <taxon>ecological metagenomes</taxon>
    </lineage>
</organism>
<protein>
    <submittedName>
        <fullName evidence="1">Uncharacterized protein</fullName>
    </submittedName>
</protein>
<name>X1QV95_9ZZZZ</name>